<comment type="caution">
    <text evidence="2">The sequence shown here is derived from an EMBL/GenBank/DDBJ whole genome shotgun (WGS) entry which is preliminary data.</text>
</comment>
<reference evidence="2" key="1">
    <citation type="journal article" date="2023" name="Mol. Phylogenet. Evol.">
        <title>Genome-scale phylogeny and comparative genomics of the fungal order Sordariales.</title>
        <authorList>
            <person name="Hensen N."/>
            <person name="Bonometti L."/>
            <person name="Westerberg I."/>
            <person name="Brannstrom I.O."/>
            <person name="Guillou S."/>
            <person name="Cros-Aarteil S."/>
            <person name="Calhoun S."/>
            <person name="Haridas S."/>
            <person name="Kuo A."/>
            <person name="Mondo S."/>
            <person name="Pangilinan J."/>
            <person name="Riley R."/>
            <person name="LaButti K."/>
            <person name="Andreopoulos B."/>
            <person name="Lipzen A."/>
            <person name="Chen C."/>
            <person name="Yan M."/>
            <person name="Daum C."/>
            <person name="Ng V."/>
            <person name="Clum A."/>
            <person name="Steindorff A."/>
            <person name="Ohm R.A."/>
            <person name="Martin F."/>
            <person name="Silar P."/>
            <person name="Natvig D.O."/>
            <person name="Lalanne C."/>
            <person name="Gautier V."/>
            <person name="Ament-Velasquez S.L."/>
            <person name="Kruys A."/>
            <person name="Hutchinson M.I."/>
            <person name="Powell A.J."/>
            <person name="Barry K."/>
            <person name="Miller A.N."/>
            <person name="Grigoriev I.V."/>
            <person name="Debuchy R."/>
            <person name="Gladieux P."/>
            <person name="Hiltunen Thoren M."/>
            <person name="Johannesson H."/>
        </authorList>
    </citation>
    <scope>NUCLEOTIDE SEQUENCE</scope>
    <source>
        <strain evidence="2">CBS 955.72</strain>
    </source>
</reference>
<protein>
    <recommendedName>
        <fullName evidence="4">Signal peptide-containing protein</fullName>
    </recommendedName>
</protein>
<reference evidence="2" key="2">
    <citation type="submission" date="2023-06" db="EMBL/GenBank/DDBJ databases">
        <authorList>
            <consortium name="Lawrence Berkeley National Laboratory"/>
            <person name="Haridas S."/>
            <person name="Hensen N."/>
            <person name="Bonometti L."/>
            <person name="Westerberg I."/>
            <person name="Brannstrom I.O."/>
            <person name="Guillou S."/>
            <person name="Cros-Aarteil S."/>
            <person name="Calhoun S."/>
            <person name="Kuo A."/>
            <person name="Mondo S."/>
            <person name="Pangilinan J."/>
            <person name="Riley R."/>
            <person name="Labutti K."/>
            <person name="Andreopoulos B."/>
            <person name="Lipzen A."/>
            <person name="Chen C."/>
            <person name="Yanf M."/>
            <person name="Daum C."/>
            <person name="Ng V."/>
            <person name="Clum A."/>
            <person name="Steindorff A."/>
            <person name="Ohm R."/>
            <person name="Martin F."/>
            <person name="Silar P."/>
            <person name="Natvig D."/>
            <person name="Lalanne C."/>
            <person name="Gautier V."/>
            <person name="Ament-Velasquez S.L."/>
            <person name="Kruys A."/>
            <person name="Hutchinson M.I."/>
            <person name="Powell A.J."/>
            <person name="Barry K."/>
            <person name="Miller A.N."/>
            <person name="Grigoriev I.V."/>
            <person name="Debuchy R."/>
            <person name="Gladieux P."/>
            <person name="Thoren M.H."/>
            <person name="Johannesson H."/>
        </authorList>
    </citation>
    <scope>NUCLEOTIDE SEQUENCE</scope>
    <source>
        <strain evidence="2">CBS 955.72</strain>
    </source>
</reference>
<evidence type="ECO:0000313" key="2">
    <source>
        <dbReference type="EMBL" id="KAK3360370.1"/>
    </source>
</evidence>
<accession>A0AAJ0HSD7</accession>
<evidence type="ECO:0008006" key="4">
    <source>
        <dbReference type="Google" id="ProtNLM"/>
    </source>
</evidence>
<feature type="signal peptide" evidence="1">
    <location>
        <begin position="1"/>
        <end position="18"/>
    </location>
</feature>
<feature type="chain" id="PRO_5042553550" description="Signal peptide-containing protein" evidence="1">
    <location>
        <begin position="19"/>
        <end position="87"/>
    </location>
</feature>
<sequence length="87" mass="9132">MQFFTIPLLALFATGALALPSNIEAERGIEARVNCGQILPACFGGHVVGQTNCRCSGQKETCDLWTCPGNAPNTMVCGQAGTGCVWI</sequence>
<organism evidence="2 3">
    <name type="scientific">Lasiosphaeria hispida</name>
    <dbReference type="NCBI Taxonomy" id="260671"/>
    <lineage>
        <taxon>Eukaryota</taxon>
        <taxon>Fungi</taxon>
        <taxon>Dikarya</taxon>
        <taxon>Ascomycota</taxon>
        <taxon>Pezizomycotina</taxon>
        <taxon>Sordariomycetes</taxon>
        <taxon>Sordariomycetidae</taxon>
        <taxon>Sordariales</taxon>
        <taxon>Lasiosphaeriaceae</taxon>
        <taxon>Lasiosphaeria</taxon>
    </lineage>
</organism>
<keyword evidence="3" id="KW-1185">Reference proteome</keyword>
<dbReference type="Proteomes" id="UP001275084">
    <property type="component" value="Unassembled WGS sequence"/>
</dbReference>
<proteinExistence type="predicted"/>
<keyword evidence="1" id="KW-0732">Signal</keyword>
<dbReference type="EMBL" id="JAUIQD010000002">
    <property type="protein sequence ID" value="KAK3360370.1"/>
    <property type="molecule type" value="Genomic_DNA"/>
</dbReference>
<gene>
    <name evidence="2" type="ORF">B0T25DRAFT_447451</name>
</gene>
<dbReference type="AlphaFoldDB" id="A0AAJ0HSD7"/>
<evidence type="ECO:0000256" key="1">
    <source>
        <dbReference type="SAM" id="SignalP"/>
    </source>
</evidence>
<evidence type="ECO:0000313" key="3">
    <source>
        <dbReference type="Proteomes" id="UP001275084"/>
    </source>
</evidence>
<name>A0AAJ0HSD7_9PEZI</name>